<dbReference type="InterPro" id="IPR035986">
    <property type="entry name" value="PKD_dom_sf"/>
</dbReference>
<feature type="domain" description="PKD/Chitinase" evidence="1">
    <location>
        <begin position="1188"/>
        <end position="1270"/>
    </location>
</feature>
<dbReference type="EMBL" id="BAABDJ010000033">
    <property type="protein sequence ID" value="GAA4012790.1"/>
    <property type="molecule type" value="Genomic_DNA"/>
</dbReference>
<evidence type="ECO:0000313" key="2">
    <source>
        <dbReference type="EMBL" id="GAA4012790.1"/>
    </source>
</evidence>
<dbReference type="InterPro" id="IPR013783">
    <property type="entry name" value="Ig-like_fold"/>
</dbReference>
<dbReference type="SMART" id="SM00089">
    <property type="entry name" value="PKD"/>
    <property type="match status" value="7"/>
</dbReference>
<feature type="domain" description="PKD/Chitinase" evidence="1">
    <location>
        <begin position="522"/>
        <end position="592"/>
    </location>
</feature>
<gene>
    <name evidence="2" type="ORF">GCM10022408_26970</name>
</gene>
<reference evidence="3" key="1">
    <citation type="journal article" date="2019" name="Int. J. Syst. Evol. Microbiol.">
        <title>The Global Catalogue of Microorganisms (GCM) 10K type strain sequencing project: providing services to taxonomists for standard genome sequencing and annotation.</title>
        <authorList>
            <consortium name="The Broad Institute Genomics Platform"/>
            <consortium name="The Broad Institute Genome Sequencing Center for Infectious Disease"/>
            <person name="Wu L."/>
            <person name="Ma J."/>
        </authorList>
    </citation>
    <scope>NUCLEOTIDE SEQUENCE [LARGE SCALE GENOMIC DNA]</scope>
    <source>
        <strain evidence="3">JCM 17224</strain>
    </source>
</reference>
<dbReference type="InterPro" id="IPR026341">
    <property type="entry name" value="T9SS_type_B"/>
</dbReference>
<feature type="domain" description="PKD/Chitinase" evidence="1">
    <location>
        <begin position="1094"/>
        <end position="1186"/>
    </location>
</feature>
<dbReference type="NCBIfam" id="TIGR04131">
    <property type="entry name" value="Bac_Flav_CTERM"/>
    <property type="match status" value="1"/>
</dbReference>
<name>A0ABP7SKU2_9BACT</name>
<feature type="domain" description="PKD/Chitinase" evidence="1">
    <location>
        <begin position="1701"/>
        <end position="1781"/>
    </location>
</feature>
<feature type="domain" description="PKD/Chitinase" evidence="1">
    <location>
        <begin position="934"/>
        <end position="1016"/>
    </location>
</feature>
<dbReference type="SUPFAM" id="SSF49299">
    <property type="entry name" value="PKD domain"/>
    <property type="match status" value="1"/>
</dbReference>
<dbReference type="InterPro" id="IPR022409">
    <property type="entry name" value="PKD/Chitinase_dom"/>
</dbReference>
<dbReference type="InterPro" id="IPR045829">
    <property type="entry name" value="PKD_6"/>
</dbReference>
<feature type="domain" description="PKD/Chitinase" evidence="1">
    <location>
        <begin position="1274"/>
        <end position="1354"/>
    </location>
</feature>
<proteinExistence type="predicted"/>
<evidence type="ECO:0000259" key="1">
    <source>
        <dbReference type="SMART" id="SM00089"/>
    </source>
</evidence>
<dbReference type="Gene3D" id="2.60.40.10">
    <property type="entry name" value="Immunoglobulins"/>
    <property type="match status" value="5"/>
</dbReference>
<feature type="domain" description="PKD/Chitinase" evidence="1">
    <location>
        <begin position="840"/>
        <end position="932"/>
    </location>
</feature>
<organism evidence="2 3">
    <name type="scientific">Hymenobacter fastidiosus</name>
    <dbReference type="NCBI Taxonomy" id="486264"/>
    <lineage>
        <taxon>Bacteria</taxon>
        <taxon>Pseudomonadati</taxon>
        <taxon>Bacteroidota</taxon>
        <taxon>Cytophagia</taxon>
        <taxon>Cytophagales</taxon>
        <taxon>Hymenobacteraceae</taxon>
        <taxon>Hymenobacter</taxon>
    </lineage>
</organism>
<dbReference type="RefSeq" id="WP_345073708.1">
    <property type="nucleotide sequence ID" value="NZ_BAABDJ010000033.1"/>
</dbReference>
<keyword evidence="3" id="KW-1185">Reference proteome</keyword>
<sequence>MHPFLQRSLLLILLLLGLRTVPAAASHLLGGEISYSYLNANGPGATPYRYRVTVLVYVNAGSDSQVPDGRPFIDVAFYNKTTGARLQTVSFQRTSNPIITPPQPGGCSTPGNPVSVRLVRYETVVNLPLAFEGYYAVYTDGTRNAGILNLAQSASWSQLIYVEMAPPLLPNSSPTFSDTAVVVVCQGDTSIIVNNAVDADGDRLIYSFSRPYGVQNPQIPPQLPGTFTPPPTAVAYANGYSQTAPFGTGPGRYAFLNASNGLSAYATALLGSYVVAVEVKEYRTINGNEVLIGSTRREIQLVSRTCVPNKPPQFTAATLATRLYTVEEGQTVSFNLGATDPDGNPINLKVNSVLLDGSGPFNATFAGNQGTVQSGNPTGTVTINGTGGSVNGQFIFNSSCGTARSTPYDLVVTATDVTCGAKSVADILQIQVTKAAGPTSLAGPAVICDRTPTYAYTATGPAATSYRWTVQGGVIQGANSTLTVQVRWTTTGAGRITVKGVSALGCLSDSVSRTVDVRPVSGLAVTPTSATICEGTSTTLTASGAQSYAWTGGGQTFTGATITVSPTQTTTYTVTSTDGTCTTTRQVTVVVNPRAVAQAGTDKALCSGETTQLGSAALAGYSYSWSPATGLSNPTVANPVFVQTNTTTAPQQFTYTVTATTAQGCVATDEVTVILNQAVVAQAGPDQVFCSGGTASLGIPNSAVAGVTYLWTPAAGLSDPTAAATTVTLTNPGTTPIVTAYILRATTAQGCTATSPVRVTVNPAAVVNAGNDRAVCSGTATQLGTSVTPGYAYSWSPATNLSSATTGSPVFSALNLTPNPITTTYTVTATTPEGCTATDVVNVTVNPAAVAVAGTDRAICSGETTTLGSAALTGYSYSWSPATGLSSATVANPTFTLTNTGTTPQIYTFIVTATTAQNCPATSTVRVTVNPAAVAVAGTDRAICSGETTQLGSAALAGYSYSWSPSPGLSSTTAANPTFSLTNTGTTPQIYTFIVTATTAQGCTATSTVRITVNPAAVADAGTDGVFCSGGTASLGNAASAVAGSTYLWSPATGLSNPNILNPTVTLTNTGTTPLVVNYTLRVTTSLGCPATSTVRVTVNPASIAVAGTDRAICSGETTTLGSASLAGYSYSWSPATGLSSATVANPTFSLTNTGTTPQRYTFVVTATTAEGCPATSTVRITVNPAAVAIAGTDRAICSGETTTLGSASLAGYSYSWSPATGLSSAAVANPTFSLTNTGTTPQRYTFVVTATTAEGCTATSTVRITVNPASIAVAGADRAICSGETTTLGSASLAGYSYSWSPATGLSSAAVANPTFSLTNTGTTPQRYTFVVTATTAEGCPATSTVRITVNPAAVANAGTDAALCAGGTTTLGTTALAGYTYSWSPATSLSSSTTASPVVTALNLTQAPITTIYTVTATTAQGCVSTDEVSVTVNPTPLTDNIQGTQSVCPTVQGVAYSIKDPRSPAYRWTVVGGTIASGQGTPTITVNWNGANANARVQAYAENATLCQSAPVSLPVRINQLLQTARPTGPTGICQADGPYTYQTVLTAGSSYAWNVIGGTQVASSANTVTVQWTRPGIGKIAVFETTAPSGGRCISQTPLDTLYVNVLPSPSASLAIAGPNRACVNAGSLSFSLPGLTNSTYAYTLNGTAIAGTTGTVTLPTPAAPGTYTLTAVEKNASLCSGPVYSTQFTVVPALAVSGPASYCPETRTGLTYTVGATAAALPNANYQWSVTGGTVVSGQGTGTITLDFPAGTAAATLRVSDVNSAGCAATFTISPDNASVALQVASVAPGDRSVTLQLNVPNNTGNGNRVRILRRDAGTGTFVGVGTVANTATSFTDTSVDADARAYDYRLELQNSCGTVLQTQDHTTIRAVATATEGQAGRDEGKVKATWNAYRGFEVKEYRIFRTADNGTSQLVKTVPGTELQTEFASGTAGFDQCLRVVAVSSANASLTAASNDACVNFANDLVFYNVITPNGDGLNDKFEIKNVGLYAGNSLTILNRWGKEVYATSNYGNTWTGDEQSAGVYYYLLKLPNGKSYKGWFEIVK</sequence>
<dbReference type="Proteomes" id="UP001500567">
    <property type="component" value="Unassembled WGS sequence"/>
</dbReference>
<dbReference type="Pfam" id="PF13585">
    <property type="entry name" value="CHU_C"/>
    <property type="match status" value="1"/>
</dbReference>
<accession>A0ABP7SKU2</accession>
<dbReference type="Pfam" id="PF19408">
    <property type="entry name" value="PKD_6"/>
    <property type="match status" value="3"/>
</dbReference>
<evidence type="ECO:0000313" key="3">
    <source>
        <dbReference type="Proteomes" id="UP001500567"/>
    </source>
</evidence>
<protein>
    <recommendedName>
        <fullName evidence="1">PKD/Chitinase domain-containing protein</fullName>
    </recommendedName>
</protein>
<comment type="caution">
    <text evidence="2">The sequence shown here is derived from an EMBL/GenBank/DDBJ whole genome shotgun (WGS) entry which is preliminary data.</text>
</comment>